<feature type="domain" description="HTH araC/xylS-type" evidence="4">
    <location>
        <begin position="89"/>
        <end position="186"/>
    </location>
</feature>
<dbReference type="GO" id="GO:0043565">
    <property type="term" value="F:sequence-specific DNA binding"/>
    <property type="evidence" value="ECO:0007669"/>
    <property type="project" value="InterPro"/>
</dbReference>
<dbReference type="GO" id="GO:0003700">
    <property type="term" value="F:DNA-binding transcription factor activity"/>
    <property type="evidence" value="ECO:0007669"/>
    <property type="project" value="InterPro"/>
</dbReference>
<dbReference type="Gene3D" id="1.10.10.60">
    <property type="entry name" value="Homeodomain-like"/>
    <property type="match status" value="1"/>
</dbReference>
<accession>A0A378TDZ2</accession>
<evidence type="ECO:0000259" key="4">
    <source>
        <dbReference type="PROSITE" id="PS01124"/>
    </source>
</evidence>
<reference evidence="5 6" key="1">
    <citation type="submission" date="2018-06" db="EMBL/GenBank/DDBJ databases">
        <authorList>
            <consortium name="Pathogen Informatics"/>
            <person name="Doyle S."/>
        </authorList>
    </citation>
    <scope>NUCLEOTIDE SEQUENCE [LARGE SCALE GENOMIC DNA]</scope>
    <source>
        <strain evidence="5 6">NCTC10821</strain>
    </source>
</reference>
<name>A0A378TDZ2_9MYCO</name>
<evidence type="ECO:0000313" key="5">
    <source>
        <dbReference type="EMBL" id="STZ58959.1"/>
    </source>
</evidence>
<evidence type="ECO:0000256" key="2">
    <source>
        <dbReference type="ARBA" id="ARBA00023125"/>
    </source>
</evidence>
<gene>
    <name evidence="5" type="ORF">NCTC10821_02480</name>
</gene>
<keyword evidence="6" id="KW-1185">Reference proteome</keyword>
<sequence>MDLIDLDGRLVVAGPDTGAHLSRQRSHARGVRFRPGVLPRLLGVSAAELRDLRVPLSEVRPDLAGAELPAAVMELAATQACSSTAPWSLPVLRSITHGLATGAAVSTVAAHAGYSARTLQRQCVTVYGYPPAMLRRILRLRRALALMDAGVSLGDAAARAGYADHPHLHRECRALAGVPLRQLGDSA</sequence>
<evidence type="ECO:0000313" key="6">
    <source>
        <dbReference type="Proteomes" id="UP000254978"/>
    </source>
</evidence>
<dbReference type="PROSITE" id="PS01124">
    <property type="entry name" value="HTH_ARAC_FAMILY_2"/>
    <property type="match status" value="1"/>
</dbReference>
<dbReference type="PANTHER" id="PTHR46796">
    <property type="entry name" value="HTH-TYPE TRANSCRIPTIONAL ACTIVATOR RHAS-RELATED"/>
    <property type="match status" value="1"/>
</dbReference>
<dbReference type="SMART" id="SM00342">
    <property type="entry name" value="HTH_ARAC"/>
    <property type="match status" value="1"/>
</dbReference>
<dbReference type="PANTHER" id="PTHR46796:SF15">
    <property type="entry name" value="BLL1074 PROTEIN"/>
    <property type="match status" value="1"/>
</dbReference>
<keyword evidence="1" id="KW-0805">Transcription regulation</keyword>
<keyword evidence="2 5" id="KW-0238">DNA-binding</keyword>
<evidence type="ECO:0000256" key="1">
    <source>
        <dbReference type="ARBA" id="ARBA00023015"/>
    </source>
</evidence>
<proteinExistence type="predicted"/>
<dbReference type="InterPro" id="IPR050204">
    <property type="entry name" value="AraC_XylS_family_regulators"/>
</dbReference>
<dbReference type="EMBL" id="UGQT01000001">
    <property type="protein sequence ID" value="STZ58959.1"/>
    <property type="molecule type" value="Genomic_DNA"/>
</dbReference>
<dbReference type="Proteomes" id="UP000254978">
    <property type="component" value="Unassembled WGS sequence"/>
</dbReference>
<dbReference type="AlphaFoldDB" id="A0A378TDZ2"/>
<dbReference type="InterPro" id="IPR018060">
    <property type="entry name" value="HTH_AraC"/>
</dbReference>
<evidence type="ECO:0000256" key="3">
    <source>
        <dbReference type="ARBA" id="ARBA00023163"/>
    </source>
</evidence>
<dbReference type="Pfam" id="PF12833">
    <property type="entry name" value="HTH_18"/>
    <property type="match status" value="1"/>
</dbReference>
<keyword evidence="3" id="KW-0804">Transcription</keyword>
<protein>
    <submittedName>
        <fullName evidence="5">DNA-binding domain-containing protein, AraC-type</fullName>
    </submittedName>
</protein>
<organism evidence="5 6">
    <name type="scientific">Mycolicibacterium tokaiense</name>
    <dbReference type="NCBI Taxonomy" id="39695"/>
    <lineage>
        <taxon>Bacteria</taxon>
        <taxon>Bacillati</taxon>
        <taxon>Actinomycetota</taxon>
        <taxon>Actinomycetes</taxon>
        <taxon>Mycobacteriales</taxon>
        <taxon>Mycobacteriaceae</taxon>
        <taxon>Mycolicibacterium</taxon>
    </lineage>
</organism>